<evidence type="ECO:0000313" key="3">
    <source>
        <dbReference type="EMBL" id="KAK8866006.1"/>
    </source>
</evidence>
<feature type="compositionally biased region" description="Basic residues" evidence="2">
    <location>
        <begin position="699"/>
        <end position="713"/>
    </location>
</feature>
<dbReference type="RefSeq" id="XP_066805485.1">
    <property type="nucleotide sequence ID" value="XM_066944284.1"/>
</dbReference>
<feature type="compositionally biased region" description="Polar residues" evidence="2">
    <location>
        <begin position="618"/>
        <end position="642"/>
    </location>
</feature>
<dbReference type="EMBL" id="JBCAWK010000002">
    <property type="protein sequence ID" value="KAK8866006.1"/>
    <property type="molecule type" value="Genomic_DNA"/>
</dbReference>
<evidence type="ECO:0000256" key="1">
    <source>
        <dbReference type="SAM" id="Coils"/>
    </source>
</evidence>
<keyword evidence="1" id="KW-0175">Coiled coil</keyword>
<feature type="region of interest" description="Disordered" evidence="2">
    <location>
        <begin position="392"/>
        <end position="430"/>
    </location>
</feature>
<protein>
    <submittedName>
        <fullName evidence="3">Uncharacterized protein</fullName>
    </submittedName>
</protein>
<feature type="compositionally biased region" description="Basic and acidic residues" evidence="2">
    <location>
        <begin position="51"/>
        <end position="69"/>
    </location>
</feature>
<feature type="region of interest" description="Disordered" evidence="2">
    <location>
        <begin position="617"/>
        <end position="649"/>
    </location>
</feature>
<feature type="compositionally biased region" description="Polar residues" evidence="2">
    <location>
        <begin position="321"/>
        <end position="343"/>
    </location>
</feature>
<feature type="compositionally biased region" description="Low complexity" evidence="2">
    <location>
        <begin position="152"/>
        <end position="163"/>
    </location>
</feature>
<feature type="compositionally biased region" description="Acidic residues" evidence="2">
    <location>
        <begin position="843"/>
        <end position="855"/>
    </location>
</feature>
<dbReference type="Proteomes" id="UP001388673">
    <property type="component" value="Unassembled WGS sequence"/>
</dbReference>
<feature type="region of interest" description="Disordered" evidence="2">
    <location>
        <begin position="578"/>
        <end position="599"/>
    </location>
</feature>
<reference evidence="3 4" key="1">
    <citation type="journal article" date="2024" name="bioRxiv">
        <title>Comparative genomics of Cryptococcus and Kwoniella reveals pathogenesis evolution and contrasting karyotype dynamics via intercentromeric recombination or chromosome fusion.</title>
        <authorList>
            <person name="Coelho M.A."/>
            <person name="David-Palma M."/>
            <person name="Shea T."/>
            <person name="Bowers K."/>
            <person name="McGinley-Smith S."/>
            <person name="Mohammad A.W."/>
            <person name="Gnirke A."/>
            <person name="Yurkov A.M."/>
            <person name="Nowrousian M."/>
            <person name="Sun S."/>
            <person name="Cuomo C.A."/>
            <person name="Heitman J."/>
        </authorList>
    </citation>
    <scope>NUCLEOTIDE SEQUENCE [LARGE SCALE GENOMIC DNA]</scope>
    <source>
        <strain evidence="3 4">CBS 13917</strain>
    </source>
</reference>
<keyword evidence="4" id="KW-1185">Reference proteome</keyword>
<feature type="region of interest" description="Disordered" evidence="2">
    <location>
        <begin position="818"/>
        <end position="867"/>
    </location>
</feature>
<feature type="region of interest" description="Disordered" evidence="2">
    <location>
        <begin position="308"/>
        <end position="354"/>
    </location>
</feature>
<feature type="coiled-coil region" evidence="1">
    <location>
        <begin position="458"/>
        <end position="492"/>
    </location>
</feature>
<accession>A0AAW0Z4W6</accession>
<evidence type="ECO:0000313" key="4">
    <source>
        <dbReference type="Proteomes" id="UP001388673"/>
    </source>
</evidence>
<feature type="compositionally biased region" description="Low complexity" evidence="2">
    <location>
        <begin position="114"/>
        <end position="124"/>
    </location>
</feature>
<dbReference type="AlphaFoldDB" id="A0AAW0Z4W6"/>
<feature type="compositionally biased region" description="Polar residues" evidence="2">
    <location>
        <begin position="125"/>
        <end position="135"/>
    </location>
</feature>
<gene>
    <name evidence="3" type="ORF">IAR55_001157</name>
</gene>
<feature type="region of interest" description="Disordered" evidence="2">
    <location>
        <begin position="1"/>
        <end position="75"/>
    </location>
</feature>
<feature type="region of interest" description="Disordered" evidence="2">
    <location>
        <begin position="698"/>
        <end position="728"/>
    </location>
</feature>
<feature type="compositionally biased region" description="Basic and acidic residues" evidence="2">
    <location>
        <begin position="1072"/>
        <end position="1082"/>
    </location>
</feature>
<name>A0AAW0Z4W6_9TREE</name>
<organism evidence="3 4">
    <name type="scientific">Kwoniella newhampshirensis</name>
    <dbReference type="NCBI Taxonomy" id="1651941"/>
    <lineage>
        <taxon>Eukaryota</taxon>
        <taxon>Fungi</taxon>
        <taxon>Dikarya</taxon>
        <taxon>Basidiomycota</taxon>
        <taxon>Agaricomycotina</taxon>
        <taxon>Tremellomycetes</taxon>
        <taxon>Tremellales</taxon>
        <taxon>Cryptococcaceae</taxon>
        <taxon>Kwoniella</taxon>
    </lineage>
</organism>
<feature type="region of interest" description="Disordered" evidence="2">
    <location>
        <begin position="88"/>
        <end position="190"/>
    </location>
</feature>
<dbReference type="GeneID" id="92178416"/>
<sequence>MMYTPTPAARRPRPPGSISRKKRAPLIVPDKQSHIRPMPSSVSRPYNSYKPRVEETPKSDACTRQRNELSKISASPADVSFGLDVEGTMTTPLEEDPSLSTSPVKSRGIGPIGLGLPSSLHLPGCSNTDTLTQAEPSPPPPYGQQLPHMDMPTVQPTPVTNPTHTPPRQDSGILSRRSSASPSEDAADQLQVEEHLRARRATDAARAIGLDVDFGLGQNLKVNVEEEMGSEEELDESAVRDRLREVKWLLKRRDSELLMAAEVAYRALRNHEQVVASLPSQVKARIPAHLVSLQIEASVRPLRDHIHNLSARRTSSKRKSPNLSRLEQPTYESQRGESYQLPQNEYFPPMADASNSESCFPRRFENALDSPVTLRSPELADQVSPPEQIHFASRSSDHVLGKSSDGSNPRPKLRSGLSSARLPKSSSPRYDRLSAIQAENEERIAILEEALAEALDGEDSQRKVVARLKKDVEKMQRELLRADERMAQTDESAPQLGQSVGIGWKRREVNGQKEQETNIMTRHPEVEPIEEEMDRVTENQRMGWGATAFPEFASAALLPSTSAGPSRPSMNSQFVNSRFAPPRTYSHDERQPLRNALPSRSHSAIALPIIPVDEMDSANISSSDDGLSHSPTLPRTRSSTFDAQKKQSRRLSISLGDIGQITSNDLLTPVEYSPASREKVSPRSPSLHIAIVEDSFNLKKGKSSRRSSTHRRSPWPSPRPSVKCPSPNARCTLEFDSRPHSRSPSRSLTASPGPAFASISSRMASMRAYVNQSLGGVLAGVGRTLESELGSEFGDDWNENLRSLDDIRWERKQVIGISSASSSDQEDTDSDSHYGLGQATNVTEDDDDGDDEEMDTSCVSSMTQPPLPLPPNVSAALSSLAIALAPSAVFSSTMNSSVSMLPRGSLREAGLDQTVDELLGEAAKMRKIRWAENARNMCEDRSTAPVPLVALHGQGRRSIPAPIEEKRLRGKVEQKLRPLRAGVKCWSAPEGRWDAGDCCEEMNLKVAEVIGDEKVVSMPQQSRKTMTFLGIRSGLLEKKEETPRKYALAHRRVRSICAQGVSGSRENGGDEPEARGKGKGKETSWTLDARIHSDHDVNEIHNDDHDNENEDDNEPIGEETHILVKRQPVLNTAKPKSLANKEPSTIPAKIVHDIFCLLAIFAEYLEWFVILVIRIGLDIRSGPRGELCV</sequence>
<dbReference type="KEGG" id="kne:92178416"/>
<feature type="region of interest" description="Disordered" evidence="2">
    <location>
        <begin position="1059"/>
        <end position="1086"/>
    </location>
</feature>
<evidence type="ECO:0000256" key="2">
    <source>
        <dbReference type="SAM" id="MobiDB-lite"/>
    </source>
</evidence>
<proteinExistence type="predicted"/>
<comment type="caution">
    <text evidence="3">The sequence shown here is derived from an EMBL/GenBank/DDBJ whole genome shotgun (WGS) entry which is preliminary data.</text>
</comment>